<sequence>MTALSLLTPHVKSRSFRTDASHLFQSASIFLDSLFLAPPLNFSGFAAKLSRRSVCQ</sequence>
<evidence type="ECO:0000313" key="1">
    <source>
        <dbReference type="EMBL" id="GKV26604.1"/>
    </source>
</evidence>
<gene>
    <name evidence="1" type="ORF">SLEP1_g35871</name>
</gene>
<reference evidence="1 2" key="1">
    <citation type="journal article" date="2021" name="Commun. Biol.">
        <title>The genome of Shorea leprosula (Dipterocarpaceae) highlights the ecological relevance of drought in aseasonal tropical rainforests.</title>
        <authorList>
            <person name="Ng K.K.S."/>
            <person name="Kobayashi M.J."/>
            <person name="Fawcett J.A."/>
            <person name="Hatakeyama M."/>
            <person name="Paape T."/>
            <person name="Ng C.H."/>
            <person name="Ang C.C."/>
            <person name="Tnah L.H."/>
            <person name="Lee C.T."/>
            <person name="Nishiyama T."/>
            <person name="Sese J."/>
            <person name="O'Brien M.J."/>
            <person name="Copetti D."/>
            <person name="Mohd Noor M.I."/>
            <person name="Ong R.C."/>
            <person name="Putra M."/>
            <person name="Sireger I.Z."/>
            <person name="Indrioko S."/>
            <person name="Kosugi Y."/>
            <person name="Izuno A."/>
            <person name="Isagi Y."/>
            <person name="Lee S.L."/>
            <person name="Shimizu K.K."/>
        </authorList>
    </citation>
    <scope>NUCLEOTIDE SEQUENCE [LARGE SCALE GENOMIC DNA]</scope>
    <source>
        <strain evidence="1">214</strain>
    </source>
</reference>
<accession>A0AAV5KPS2</accession>
<dbReference type="AlphaFoldDB" id="A0AAV5KPS2"/>
<comment type="caution">
    <text evidence="1">The sequence shown here is derived from an EMBL/GenBank/DDBJ whole genome shotgun (WGS) entry which is preliminary data.</text>
</comment>
<dbReference type="Proteomes" id="UP001054252">
    <property type="component" value="Unassembled WGS sequence"/>
</dbReference>
<organism evidence="1 2">
    <name type="scientific">Rubroshorea leprosula</name>
    <dbReference type="NCBI Taxonomy" id="152421"/>
    <lineage>
        <taxon>Eukaryota</taxon>
        <taxon>Viridiplantae</taxon>
        <taxon>Streptophyta</taxon>
        <taxon>Embryophyta</taxon>
        <taxon>Tracheophyta</taxon>
        <taxon>Spermatophyta</taxon>
        <taxon>Magnoliopsida</taxon>
        <taxon>eudicotyledons</taxon>
        <taxon>Gunneridae</taxon>
        <taxon>Pentapetalae</taxon>
        <taxon>rosids</taxon>
        <taxon>malvids</taxon>
        <taxon>Malvales</taxon>
        <taxon>Dipterocarpaceae</taxon>
        <taxon>Rubroshorea</taxon>
    </lineage>
</organism>
<protein>
    <submittedName>
        <fullName evidence="1">Uncharacterized protein</fullName>
    </submittedName>
</protein>
<proteinExistence type="predicted"/>
<evidence type="ECO:0000313" key="2">
    <source>
        <dbReference type="Proteomes" id="UP001054252"/>
    </source>
</evidence>
<dbReference type="EMBL" id="BPVZ01000072">
    <property type="protein sequence ID" value="GKV26604.1"/>
    <property type="molecule type" value="Genomic_DNA"/>
</dbReference>
<keyword evidence="2" id="KW-1185">Reference proteome</keyword>
<name>A0AAV5KPS2_9ROSI</name>